<protein>
    <submittedName>
        <fullName evidence="1">Sec23/Sec24 protein transport family protein</fullName>
    </submittedName>
</protein>
<name>A0A1D6FHZ2_MAIZE</name>
<dbReference type="EMBL" id="CM000784">
    <property type="protein sequence ID" value="AQK91422.1"/>
    <property type="molecule type" value="Genomic_DNA"/>
</dbReference>
<accession>A0A1D6FHZ2</accession>
<reference evidence="1" key="1">
    <citation type="submission" date="2015-12" db="EMBL/GenBank/DDBJ databases">
        <title>Update maize B73 reference genome by single molecule sequencing technologies.</title>
        <authorList>
            <consortium name="Maize Genome Sequencing Project"/>
            <person name="Ware D."/>
        </authorList>
    </citation>
    <scope>NUCLEOTIDE SEQUENCE</scope>
    <source>
        <tissue evidence="1">Seedling</tissue>
    </source>
</reference>
<sequence length="12" mass="1354">MRSLKLVPPEPS</sequence>
<evidence type="ECO:0000313" key="1">
    <source>
        <dbReference type="EMBL" id="AQK91422.1"/>
    </source>
</evidence>
<gene>
    <name evidence="1" type="ORF">ZEAMMB73_Zm00001d009150</name>
</gene>
<dbReference type="OMA" id="WMERLGH"/>
<proteinExistence type="predicted"/>
<organism evidence="1">
    <name type="scientific">Zea mays</name>
    <name type="common">Maize</name>
    <dbReference type="NCBI Taxonomy" id="4577"/>
    <lineage>
        <taxon>Eukaryota</taxon>
        <taxon>Viridiplantae</taxon>
        <taxon>Streptophyta</taxon>
        <taxon>Embryophyta</taxon>
        <taxon>Tracheophyta</taxon>
        <taxon>Spermatophyta</taxon>
        <taxon>Magnoliopsida</taxon>
        <taxon>Liliopsida</taxon>
        <taxon>Poales</taxon>
        <taxon>Poaceae</taxon>
        <taxon>PACMAD clade</taxon>
        <taxon>Panicoideae</taxon>
        <taxon>Andropogonodae</taxon>
        <taxon>Andropogoneae</taxon>
        <taxon>Tripsacinae</taxon>
        <taxon>Zea</taxon>
    </lineage>
</organism>